<dbReference type="OrthoDB" id="9811121at2"/>
<evidence type="ECO:0000313" key="3">
    <source>
        <dbReference type="Proteomes" id="UP000244240"/>
    </source>
</evidence>
<keyword evidence="3" id="KW-1185">Reference proteome</keyword>
<dbReference type="PROSITE" id="PS51186">
    <property type="entry name" value="GNAT"/>
    <property type="match status" value="1"/>
</dbReference>
<evidence type="ECO:0000259" key="1">
    <source>
        <dbReference type="PROSITE" id="PS51186"/>
    </source>
</evidence>
<comment type="caution">
    <text evidence="2">The sequence shown here is derived from an EMBL/GenBank/DDBJ whole genome shotgun (WGS) entry which is preliminary data.</text>
</comment>
<proteinExistence type="predicted"/>
<dbReference type="AlphaFoldDB" id="A0A2T6BCG3"/>
<dbReference type="EMBL" id="QBKR01000027">
    <property type="protein sequence ID" value="PTX53706.1"/>
    <property type="molecule type" value="Genomic_DNA"/>
</dbReference>
<sequence>MQTHAENVQIRKMTYGDIDQVVTLALEGFGEEVAFKPEHYESQIRLFPEGQICAELNGKIIGSSSSLIINFDDYNRQHTLSEISDQGYIRNHDPNGHHLYGIEVVVHSRYRQMKVGQRLYDARRQLCKKLNLKSILIGGRIPYYHKYADRYTAWEYARQVVQGKLYDPVLTFQSKNGFQLIDVLENYLPGDKESLKYATFMEWENVDYRLQKTTSPHASTTK</sequence>
<dbReference type="RefSeq" id="WP_108025694.1">
    <property type="nucleotide sequence ID" value="NZ_QBKR01000027.1"/>
</dbReference>
<dbReference type="CDD" id="cd04301">
    <property type="entry name" value="NAT_SF"/>
    <property type="match status" value="1"/>
</dbReference>
<dbReference type="SUPFAM" id="SSF55729">
    <property type="entry name" value="Acyl-CoA N-acyltransferases (Nat)"/>
    <property type="match status" value="1"/>
</dbReference>
<dbReference type="Proteomes" id="UP000244240">
    <property type="component" value="Unassembled WGS sequence"/>
</dbReference>
<keyword evidence="2" id="KW-0808">Transferase</keyword>
<feature type="domain" description="N-acetyltransferase" evidence="1">
    <location>
        <begin position="8"/>
        <end position="202"/>
    </location>
</feature>
<gene>
    <name evidence="2" type="ORF">C8P63_12726</name>
</gene>
<dbReference type="Pfam" id="PF00583">
    <property type="entry name" value="Acetyltransf_1"/>
    <property type="match status" value="1"/>
</dbReference>
<reference evidence="2 3" key="1">
    <citation type="submission" date="2018-04" db="EMBL/GenBank/DDBJ databases">
        <title>Genomic Encyclopedia of Archaeal and Bacterial Type Strains, Phase II (KMG-II): from individual species to whole genera.</title>
        <authorList>
            <person name="Goeker M."/>
        </authorList>
    </citation>
    <scope>NUCLEOTIDE SEQUENCE [LARGE SCALE GENOMIC DNA]</scope>
    <source>
        <strain evidence="2 3">DSM 45787</strain>
    </source>
</reference>
<evidence type="ECO:0000313" key="2">
    <source>
        <dbReference type="EMBL" id="PTX53706.1"/>
    </source>
</evidence>
<name>A0A2T6BCG3_9BACL</name>
<dbReference type="GO" id="GO:0016747">
    <property type="term" value="F:acyltransferase activity, transferring groups other than amino-acyl groups"/>
    <property type="evidence" value="ECO:0007669"/>
    <property type="project" value="InterPro"/>
</dbReference>
<organism evidence="2 3">
    <name type="scientific">Melghirimyces profundicolus</name>
    <dbReference type="NCBI Taxonomy" id="1242148"/>
    <lineage>
        <taxon>Bacteria</taxon>
        <taxon>Bacillati</taxon>
        <taxon>Bacillota</taxon>
        <taxon>Bacilli</taxon>
        <taxon>Bacillales</taxon>
        <taxon>Thermoactinomycetaceae</taxon>
        <taxon>Melghirimyces</taxon>
    </lineage>
</organism>
<dbReference type="InterPro" id="IPR000182">
    <property type="entry name" value="GNAT_dom"/>
</dbReference>
<dbReference type="InterPro" id="IPR016181">
    <property type="entry name" value="Acyl_CoA_acyltransferase"/>
</dbReference>
<protein>
    <submittedName>
        <fullName evidence="2">Acetyltransferase (GNAT) family protein</fullName>
    </submittedName>
</protein>
<accession>A0A2T6BCG3</accession>
<dbReference type="Gene3D" id="3.40.630.30">
    <property type="match status" value="1"/>
</dbReference>